<sequence>MSRFLRTNGPPKKAQAPKTNVISVRFDPNMSPTLNPGTSSSVEKIAMLNSGSDVDMEIIMNPIVKVDMPKIREVLILSVTTHSLLFTSSKALAINIAAAMSIKNEVIKSIKGFA</sequence>
<evidence type="ECO:0000313" key="3">
    <source>
        <dbReference type="Proteomes" id="UP000277633"/>
    </source>
</evidence>
<accession>A0A497JHJ7</accession>
<dbReference type="EMBL" id="QMWO01000037">
    <property type="protein sequence ID" value="RLG69897.1"/>
    <property type="molecule type" value="Genomic_DNA"/>
</dbReference>
<comment type="caution">
    <text evidence="2">The sequence shown here is derived from an EMBL/GenBank/DDBJ whole genome shotgun (WGS) entry which is preliminary data.</text>
</comment>
<feature type="region of interest" description="Disordered" evidence="1">
    <location>
        <begin position="1"/>
        <end position="38"/>
    </location>
</feature>
<proteinExistence type="predicted"/>
<reference evidence="2 3" key="1">
    <citation type="submission" date="2018-06" db="EMBL/GenBank/DDBJ databases">
        <title>Extensive metabolic versatility and redundancy in microbially diverse, dynamic hydrothermal sediments.</title>
        <authorList>
            <person name="Dombrowski N."/>
            <person name="Teske A."/>
            <person name="Baker B.J."/>
        </authorList>
    </citation>
    <scope>NUCLEOTIDE SEQUENCE [LARGE SCALE GENOMIC DNA]</scope>
    <source>
        <strain evidence="2">B9_G13</strain>
    </source>
</reference>
<dbReference type="Proteomes" id="UP000277633">
    <property type="component" value="Unassembled WGS sequence"/>
</dbReference>
<name>A0A497JHJ7_9ARCH</name>
<dbReference type="AlphaFoldDB" id="A0A497JHJ7"/>
<evidence type="ECO:0000313" key="2">
    <source>
        <dbReference type="EMBL" id="RLG69897.1"/>
    </source>
</evidence>
<organism evidence="2 3">
    <name type="scientific">Candidatus Iainarchaeum sp</name>
    <dbReference type="NCBI Taxonomy" id="3101447"/>
    <lineage>
        <taxon>Archaea</taxon>
        <taxon>Candidatus Iainarchaeota</taxon>
        <taxon>Candidatus Iainarchaeia</taxon>
        <taxon>Candidatus Iainarchaeales</taxon>
        <taxon>Candidatus Iainarchaeaceae</taxon>
        <taxon>Candidatus Iainarchaeum</taxon>
    </lineage>
</organism>
<protein>
    <submittedName>
        <fullName evidence="2">Uncharacterized protein</fullName>
    </submittedName>
</protein>
<evidence type="ECO:0000256" key="1">
    <source>
        <dbReference type="SAM" id="MobiDB-lite"/>
    </source>
</evidence>
<gene>
    <name evidence="2" type="ORF">DRO07_01440</name>
</gene>